<keyword evidence="2" id="KW-0812">Transmembrane</keyword>
<evidence type="ECO:0000256" key="1">
    <source>
        <dbReference type="SAM" id="Coils"/>
    </source>
</evidence>
<protein>
    <recommendedName>
        <fullName evidence="5">Agglutinin biogenesis protein MshI</fullName>
    </recommendedName>
</protein>
<dbReference type="AlphaFoldDB" id="A0A7Z6ZV21"/>
<dbReference type="InterPro" id="IPR007813">
    <property type="entry name" value="PilN"/>
</dbReference>
<keyword evidence="4" id="KW-1185">Reference proteome</keyword>
<sequence>MKLIANLYVSELKPRHERFTLAFVAAICGGLAVVLTVANMVGSWWLTSEQEASQSLQVQIQEQQKLLTVQQELLKQRTNDPTLLAEKEQLENTIAQRQRLQRQMQIVLQSTDDQVPELLADIARVDAEAIWLQRISLRDGELTLSGYTQQPAELPLWIERFAKHESLQDRQFGVFDLRVANDSALEFTVGTLPAATAQTARSDNPQVLPQVAAGGQQ</sequence>
<keyword evidence="2" id="KW-1133">Transmembrane helix</keyword>
<keyword evidence="2" id="KW-0472">Membrane</keyword>
<organism evidence="3 4">
    <name type="scientific">Pseudidiomarina aestuarii</name>
    <dbReference type="NCBI Taxonomy" id="624146"/>
    <lineage>
        <taxon>Bacteria</taxon>
        <taxon>Pseudomonadati</taxon>
        <taxon>Pseudomonadota</taxon>
        <taxon>Gammaproteobacteria</taxon>
        <taxon>Alteromonadales</taxon>
        <taxon>Idiomarinaceae</taxon>
        <taxon>Pseudidiomarina</taxon>
    </lineage>
</organism>
<proteinExistence type="predicted"/>
<keyword evidence="1" id="KW-0175">Coiled coil</keyword>
<evidence type="ECO:0000313" key="3">
    <source>
        <dbReference type="EMBL" id="RUO41838.1"/>
    </source>
</evidence>
<comment type="caution">
    <text evidence="3">The sequence shown here is derived from an EMBL/GenBank/DDBJ whole genome shotgun (WGS) entry which is preliminary data.</text>
</comment>
<dbReference type="Proteomes" id="UP000287766">
    <property type="component" value="Unassembled WGS sequence"/>
</dbReference>
<evidence type="ECO:0000313" key="4">
    <source>
        <dbReference type="Proteomes" id="UP000287766"/>
    </source>
</evidence>
<reference evidence="4" key="1">
    <citation type="journal article" date="2018" name="Front. Microbiol.">
        <title>Genome-Based Analysis Reveals the Taxonomy and Diversity of the Family Idiomarinaceae.</title>
        <authorList>
            <person name="Liu Y."/>
            <person name="Lai Q."/>
            <person name="Shao Z."/>
        </authorList>
    </citation>
    <scope>NUCLEOTIDE SEQUENCE [LARGE SCALE GENOMIC DNA]</scope>
    <source>
        <strain evidence="4">KYW314</strain>
    </source>
</reference>
<feature type="coiled-coil region" evidence="1">
    <location>
        <begin position="83"/>
        <end position="110"/>
    </location>
</feature>
<name>A0A7Z6ZV21_9GAMM</name>
<dbReference type="RefSeq" id="WP_169930567.1">
    <property type="nucleotide sequence ID" value="NZ_PIPR01000001.1"/>
</dbReference>
<evidence type="ECO:0008006" key="5">
    <source>
        <dbReference type="Google" id="ProtNLM"/>
    </source>
</evidence>
<accession>A0A7Z6ZV21</accession>
<feature type="transmembrane region" description="Helical" evidence="2">
    <location>
        <begin position="21"/>
        <end position="46"/>
    </location>
</feature>
<evidence type="ECO:0000256" key="2">
    <source>
        <dbReference type="SAM" id="Phobius"/>
    </source>
</evidence>
<gene>
    <name evidence="3" type="ORF">CWE22_06705</name>
</gene>
<dbReference type="EMBL" id="PIPR01000001">
    <property type="protein sequence ID" value="RUO41838.1"/>
    <property type="molecule type" value="Genomic_DNA"/>
</dbReference>
<dbReference type="Pfam" id="PF05137">
    <property type="entry name" value="PilN"/>
    <property type="match status" value="1"/>
</dbReference>